<keyword evidence="6" id="KW-0732">Signal</keyword>
<dbReference type="InterPro" id="IPR002018">
    <property type="entry name" value="CarbesteraseB"/>
</dbReference>
<comment type="similarity">
    <text evidence="1 6">Belongs to the type-B carboxylesterase/lipase family.</text>
</comment>
<evidence type="ECO:0000256" key="4">
    <source>
        <dbReference type="ARBA" id="ARBA00023157"/>
    </source>
</evidence>
<dbReference type="PANTHER" id="PTHR43142:SF1">
    <property type="entry name" value="CARBOXYLIC ESTER HYDROLASE"/>
    <property type="match status" value="1"/>
</dbReference>
<sequence length="547" mass="61904">MRARSKWVVLWALWAARLVRQPTPPVRVSGGWLRGSVSPDGSHARYLAIPYATVQQRFQAPGPEPKWDGVFEAIDDHIRCTQTWSLGSKYTNGQEDCLVLNVYTPLYTNNEPEKPLPVMVFIHGGAFFRRSASRFVYGPDYLISKGVVLVTFNYRLHVQGFLCLGIKEAPGNAGMKDQVAALKWVQRNIRAFGGDPDNVTIFGESAGGASVALHVLSPMCKGLFHKAIAQSGSALSGFVFQFDQVHQASLHAKAMGLDSKDPHEIHKFFMNSSDSDLVVARVPRLEGTTIMLSEIQFSPCAEKIIEGEEPFLTDLPYNILVDGKYNKVPMIIGSNTEEGLLFAGMENTHYLEKVDYEMVFPKDLEFPSDEVRKDVAQKVKKLYMGENEISVKTIPQISKLYGEPFNNYPPVEETNLIMQTSEQPVWHYLFGYEGRRNILKLSVGSHNASGATHGDELFYLFSQEIIPTLFETDMIQKMTTLWTNFAKYGDPTPETSELLPVKWSPVTPDHQRALYIDREIKTVSLWYTESLIFWRDLYAKYRRSLDF</sequence>
<evidence type="ECO:0000256" key="3">
    <source>
        <dbReference type="ARBA" id="ARBA00022801"/>
    </source>
</evidence>
<feature type="chain" id="PRO_5026380332" description="Carboxylic ester hydrolase" evidence="6">
    <location>
        <begin position="22"/>
        <end position="547"/>
    </location>
</feature>
<keyword evidence="4" id="KW-1015">Disulfide bond</keyword>
<dbReference type="EC" id="3.1.1.-" evidence="6"/>
<accession>A0A6G6B0P8</accession>
<keyword evidence="5" id="KW-0325">Glycoprotein</keyword>
<dbReference type="SUPFAM" id="SSF53474">
    <property type="entry name" value="alpha/beta-Hydrolases"/>
    <property type="match status" value="1"/>
</dbReference>
<keyword evidence="3 6" id="KW-0378">Hydrolase</keyword>
<feature type="signal peptide" evidence="6">
    <location>
        <begin position="1"/>
        <end position="21"/>
    </location>
</feature>
<dbReference type="Gene3D" id="3.40.50.1820">
    <property type="entry name" value="alpha/beta hydrolase"/>
    <property type="match status" value="1"/>
</dbReference>
<dbReference type="GO" id="GO:0052689">
    <property type="term" value="F:carboxylic ester hydrolase activity"/>
    <property type="evidence" value="ECO:0007669"/>
    <property type="project" value="UniProtKB-KW"/>
</dbReference>
<dbReference type="EMBL" id="MN149544">
    <property type="protein sequence ID" value="QID41584.1"/>
    <property type="molecule type" value="mRNA"/>
</dbReference>
<feature type="domain" description="Carboxylesterase type B" evidence="7">
    <location>
        <begin position="24"/>
        <end position="524"/>
    </location>
</feature>
<dbReference type="PROSITE" id="PS00122">
    <property type="entry name" value="CARBOXYLESTERASE_B_1"/>
    <property type="match status" value="1"/>
</dbReference>
<dbReference type="Pfam" id="PF00135">
    <property type="entry name" value="COesterase"/>
    <property type="match status" value="1"/>
</dbReference>
<evidence type="ECO:0000313" key="8">
    <source>
        <dbReference type="EMBL" id="QID41584.1"/>
    </source>
</evidence>
<dbReference type="PANTHER" id="PTHR43142">
    <property type="entry name" value="CARBOXYLIC ESTER HYDROLASE"/>
    <property type="match status" value="1"/>
</dbReference>
<evidence type="ECO:0000256" key="1">
    <source>
        <dbReference type="ARBA" id="ARBA00005964"/>
    </source>
</evidence>
<dbReference type="InterPro" id="IPR029058">
    <property type="entry name" value="AB_hydrolase_fold"/>
</dbReference>
<organism evidence="8">
    <name type="scientific">Ostrinia furnacalis</name>
    <name type="common">Asian corn borer</name>
    <dbReference type="NCBI Taxonomy" id="93504"/>
    <lineage>
        <taxon>Eukaryota</taxon>
        <taxon>Metazoa</taxon>
        <taxon>Ecdysozoa</taxon>
        <taxon>Arthropoda</taxon>
        <taxon>Hexapoda</taxon>
        <taxon>Insecta</taxon>
        <taxon>Pterygota</taxon>
        <taxon>Neoptera</taxon>
        <taxon>Endopterygota</taxon>
        <taxon>Lepidoptera</taxon>
        <taxon>Glossata</taxon>
        <taxon>Ditrysia</taxon>
        <taxon>Pyraloidea</taxon>
        <taxon>Crambidae</taxon>
        <taxon>Pyraustinae</taxon>
        <taxon>Ostrinia</taxon>
    </lineage>
</organism>
<evidence type="ECO:0000259" key="7">
    <source>
        <dbReference type="Pfam" id="PF00135"/>
    </source>
</evidence>
<reference evidence="8" key="1">
    <citation type="submission" date="2019-07" db="EMBL/GenBank/DDBJ databases">
        <title>Putative carboxylesterases identified in the antennae of Ostrinia furnacalis.</title>
        <authorList>
            <person name="Liu S."/>
        </authorList>
    </citation>
    <scope>NUCLEOTIDE SEQUENCE</scope>
    <source>
        <strain evidence="8">HF</strain>
    </source>
</reference>
<evidence type="ECO:0000256" key="5">
    <source>
        <dbReference type="ARBA" id="ARBA00023180"/>
    </source>
</evidence>
<evidence type="ECO:0000256" key="6">
    <source>
        <dbReference type="RuleBase" id="RU361235"/>
    </source>
</evidence>
<proteinExistence type="evidence at transcript level"/>
<dbReference type="AlphaFoldDB" id="A0A6G6B0P8"/>
<evidence type="ECO:0000256" key="2">
    <source>
        <dbReference type="ARBA" id="ARBA00022487"/>
    </source>
</evidence>
<keyword evidence="2" id="KW-0719">Serine esterase</keyword>
<protein>
    <recommendedName>
        <fullName evidence="6">Carboxylic ester hydrolase</fullName>
        <ecNumber evidence="6">3.1.1.-</ecNumber>
    </recommendedName>
</protein>
<name>A0A6G6B0P8_OSTFU</name>
<dbReference type="InterPro" id="IPR019826">
    <property type="entry name" value="Carboxylesterase_B_AS"/>
</dbReference>